<dbReference type="Proteomes" id="UP001148662">
    <property type="component" value="Unassembled WGS sequence"/>
</dbReference>
<proteinExistence type="predicted"/>
<evidence type="ECO:0000313" key="1">
    <source>
        <dbReference type="EMBL" id="KAJ3553073.1"/>
    </source>
</evidence>
<dbReference type="EMBL" id="JANHOG010000582">
    <property type="protein sequence ID" value="KAJ3553073.1"/>
    <property type="molecule type" value="Genomic_DNA"/>
</dbReference>
<evidence type="ECO:0000313" key="2">
    <source>
        <dbReference type="Proteomes" id="UP001148662"/>
    </source>
</evidence>
<accession>A0ACC1T4H0</accession>
<protein>
    <submittedName>
        <fullName evidence="1">Uncharacterized protein</fullName>
    </submittedName>
</protein>
<name>A0ACC1T4H0_9APHY</name>
<sequence>MASSPSLPVYADGSDDIGTIRLLSYDDLFFWTLFLVHPGLATIAVHLHTLRWTFFLAQPRIARNAMEPAAFELDIPWKWRFSRISYPGRGPVEWSTPRQRCEEQEYRDPMDDINYKESTAFPLLKPNIEFFGLPPPATLRRQRGWYQRRQWPPMKGKEVVRWTRAAAGTEVPQELFDNIIHHLDLWAIDSGKVYASKQQLGQIALVCRRWAKLIRPMIFKEIKLRNRDDVVTLLSFLRCPTSVISGYIDYLYLELSVTLYPYLPWVHTVCSVIHPRLARQPRLQLKIEGPLPANKIMKGVHEMLPRSYPYFSSGLRRLTLNNTQFKTFGHLVSTIGEMPTLEEVSLWKVTWDRSQDEEFRPPPAHHNAAVVLLRLLLTCPGSNRADEIDSGRLYRTTLLLSKDSWSVQCQMKERLGPDTFTMSIRLFRRWSLVHVFLTSHLDGQPRHVRAVAFEVDRKSVDVDWEEVDNLIASLPALETLLFAFSGKADALRVHRDIIAQKMAHFKDSPRLKYALRFRSYHVNRAWVQVACSDDGTITEIGPRYRGDYGFKDLI</sequence>
<keyword evidence="2" id="KW-1185">Reference proteome</keyword>
<organism evidence="1 2">
    <name type="scientific">Phlebia brevispora</name>
    <dbReference type="NCBI Taxonomy" id="194682"/>
    <lineage>
        <taxon>Eukaryota</taxon>
        <taxon>Fungi</taxon>
        <taxon>Dikarya</taxon>
        <taxon>Basidiomycota</taxon>
        <taxon>Agaricomycotina</taxon>
        <taxon>Agaricomycetes</taxon>
        <taxon>Polyporales</taxon>
        <taxon>Meruliaceae</taxon>
        <taxon>Phlebia</taxon>
    </lineage>
</organism>
<gene>
    <name evidence="1" type="ORF">NM688_g3810</name>
</gene>
<reference evidence="1" key="1">
    <citation type="submission" date="2022-07" db="EMBL/GenBank/DDBJ databases">
        <title>Genome Sequence of Phlebia brevispora.</title>
        <authorList>
            <person name="Buettner E."/>
        </authorList>
    </citation>
    <scope>NUCLEOTIDE SEQUENCE</scope>
    <source>
        <strain evidence="1">MPL23</strain>
    </source>
</reference>
<comment type="caution">
    <text evidence="1">The sequence shown here is derived from an EMBL/GenBank/DDBJ whole genome shotgun (WGS) entry which is preliminary data.</text>
</comment>